<evidence type="ECO:0000313" key="2">
    <source>
        <dbReference type="EMBL" id="RRJ22590.1"/>
    </source>
</evidence>
<sequence>MSLLTKDLLASSRSFTAAAPVQREIKWYVTDDEGNETELSATVYVRKKSFATVNTEAKFQANDGVMVARICASIVNEQGQPLFTPEDLMGNSGRELADDEVEHGPICESLGMALLAAIWEVNGLSKKPDPKRSLKKTNSGANSSSQESAAKQ</sequence>
<dbReference type="RefSeq" id="WP_068226379.1">
    <property type="nucleotide sequence ID" value="NZ_LAVS01000090.1"/>
</dbReference>
<dbReference type="OrthoDB" id="6169491at2"/>
<reference evidence="2 3" key="1">
    <citation type="submission" date="2018-11" db="EMBL/GenBank/DDBJ databases">
        <title>Draft genome analysis of Rheinheimera mesophila isolated from an industrial waste site.</title>
        <authorList>
            <person name="Yu Q."/>
            <person name="Qi Y."/>
            <person name="Zhang H."/>
            <person name="Lu Y."/>
            <person name="Pu J."/>
        </authorList>
    </citation>
    <scope>NUCLEOTIDE SEQUENCE [LARGE SCALE GENOMIC DNA]</scope>
    <source>
        <strain evidence="2 3">IITR13</strain>
    </source>
</reference>
<gene>
    <name evidence="2" type="ORF">EIK76_00445</name>
</gene>
<proteinExistence type="predicted"/>
<dbReference type="Proteomes" id="UP000276260">
    <property type="component" value="Unassembled WGS sequence"/>
</dbReference>
<evidence type="ECO:0008006" key="4">
    <source>
        <dbReference type="Google" id="ProtNLM"/>
    </source>
</evidence>
<evidence type="ECO:0000256" key="1">
    <source>
        <dbReference type="SAM" id="MobiDB-lite"/>
    </source>
</evidence>
<feature type="region of interest" description="Disordered" evidence="1">
    <location>
        <begin position="125"/>
        <end position="152"/>
    </location>
</feature>
<dbReference type="InterPro" id="IPR024410">
    <property type="entry name" value="Phage_TAC_12"/>
</dbReference>
<dbReference type="AlphaFoldDB" id="A0A3P3QQ07"/>
<dbReference type="Pfam" id="PF16459">
    <property type="entry name" value="Phage_TAC_13"/>
    <property type="match status" value="1"/>
</dbReference>
<protein>
    <recommendedName>
        <fullName evidence="4">Phage tail protein</fullName>
    </recommendedName>
</protein>
<dbReference type="EMBL" id="RRCF01000001">
    <property type="protein sequence ID" value="RRJ22590.1"/>
    <property type="molecule type" value="Genomic_DNA"/>
</dbReference>
<organism evidence="2 3">
    <name type="scientific">Rheinheimera mesophila</name>
    <dbReference type="NCBI Taxonomy" id="1547515"/>
    <lineage>
        <taxon>Bacteria</taxon>
        <taxon>Pseudomonadati</taxon>
        <taxon>Pseudomonadota</taxon>
        <taxon>Gammaproteobacteria</taxon>
        <taxon>Chromatiales</taxon>
        <taxon>Chromatiaceae</taxon>
        <taxon>Rheinheimera</taxon>
    </lineage>
</organism>
<name>A0A3P3QQ07_9GAMM</name>
<keyword evidence="3" id="KW-1185">Reference proteome</keyword>
<feature type="compositionally biased region" description="Polar residues" evidence="1">
    <location>
        <begin position="136"/>
        <end position="152"/>
    </location>
</feature>
<comment type="caution">
    <text evidence="2">The sequence shown here is derived from an EMBL/GenBank/DDBJ whole genome shotgun (WGS) entry which is preliminary data.</text>
</comment>
<accession>A0A3P3QQ07</accession>
<evidence type="ECO:0000313" key="3">
    <source>
        <dbReference type="Proteomes" id="UP000276260"/>
    </source>
</evidence>